<accession>A0A2S4VAT6</accession>
<name>A0A2S4VAT6_9BASI</name>
<dbReference type="Proteomes" id="UP000239156">
    <property type="component" value="Unassembled WGS sequence"/>
</dbReference>
<sequence length="534" mass="60705">MIPVSIDGVQMEAAVVSSGRAQDWKFACLGFCLTINRLLRSQVVVRLLPGHSRLLAMSSSTAYYPLPANESQLPLVSPSSAHHLHPSKFDSHPSRSRLKFFVLRVVLPLLSLLLLLILVIIPTTASNQFSFKQCQDGSCLKWDKVHDLAQNWGLALQKLSPVAGPTRSKLKILHLVDKDTAEVLMDRWLLHSHDAFVARSDLVSSAILWGPDFEGWNSSLSLTQNIAAKFGSADHFDAVLVYFNNDQVKFLHIDSKPWFAQVKELSQQGNGVVIMDRPHEMRDLRKAEFYNLANVTLVLAPYAYELFEYRSEFATQALLVHQPHFIDKKIFYHPVADTRPEDIIIAGDLGAFYPFRARLADMIRKKTLPGWIRGHPGYEDIKSADQRNKKLTAEIQEQQLIDFGNDFGRAKICLVTDSRWAYSVQKYVEAAAAGCLIAGNIPLDRQKMFEKVIVPLSNKDSDEKIIKTLKWWLTHDQERISKAQAAQDWILNSFSMDRYAEDVWKMVWLVKEGQRGMILPYEFDFLPKDLPEDG</sequence>
<keyword evidence="1" id="KW-0472">Membrane</keyword>
<comment type="caution">
    <text evidence="2">The sequence shown here is derived from an EMBL/GenBank/DDBJ whole genome shotgun (WGS) entry which is preliminary data.</text>
</comment>
<evidence type="ECO:0000313" key="2">
    <source>
        <dbReference type="EMBL" id="POW06646.1"/>
    </source>
</evidence>
<dbReference type="AlphaFoldDB" id="A0A2S4VAT6"/>
<gene>
    <name evidence="2" type="ORF">PSTT_08837</name>
</gene>
<dbReference type="VEuPathDB" id="FungiDB:PSTT_08837"/>
<evidence type="ECO:0000256" key="1">
    <source>
        <dbReference type="SAM" id="Phobius"/>
    </source>
</evidence>
<dbReference type="EMBL" id="PKSL01000083">
    <property type="protein sequence ID" value="POW06646.1"/>
    <property type="molecule type" value="Genomic_DNA"/>
</dbReference>
<feature type="transmembrane region" description="Helical" evidence="1">
    <location>
        <begin position="101"/>
        <end position="121"/>
    </location>
</feature>
<keyword evidence="1" id="KW-0812">Transmembrane</keyword>
<dbReference type="VEuPathDB" id="FungiDB:PSHT_08591"/>
<proteinExistence type="predicted"/>
<organism evidence="2 3">
    <name type="scientific">Puccinia striiformis</name>
    <dbReference type="NCBI Taxonomy" id="27350"/>
    <lineage>
        <taxon>Eukaryota</taxon>
        <taxon>Fungi</taxon>
        <taxon>Dikarya</taxon>
        <taxon>Basidiomycota</taxon>
        <taxon>Pucciniomycotina</taxon>
        <taxon>Pucciniomycetes</taxon>
        <taxon>Pucciniales</taxon>
        <taxon>Pucciniaceae</taxon>
        <taxon>Puccinia</taxon>
    </lineage>
</organism>
<evidence type="ECO:0000313" key="3">
    <source>
        <dbReference type="Proteomes" id="UP000239156"/>
    </source>
</evidence>
<protein>
    <submittedName>
        <fullName evidence="2">Uncharacterized protein</fullName>
    </submittedName>
</protein>
<reference evidence="2" key="1">
    <citation type="submission" date="2017-12" db="EMBL/GenBank/DDBJ databases">
        <title>Gene loss provides genomic basis for host adaptation in cereal stripe rust fungi.</title>
        <authorList>
            <person name="Xia C."/>
        </authorList>
    </citation>
    <scope>NUCLEOTIDE SEQUENCE [LARGE SCALE GENOMIC DNA]</scope>
    <source>
        <strain evidence="2">93-210</strain>
    </source>
</reference>
<keyword evidence="3" id="KW-1185">Reference proteome</keyword>
<keyword evidence="1" id="KW-1133">Transmembrane helix</keyword>